<dbReference type="InterPro" id="IPR000048">
    <property type="entry name" value="IQ_motif_EF-hand-BS"/>
</dbReference>
<dbReference type="CDD" id="cd23767">
    <property type="entry name" value="IQCD"/>
    <property type="match status" value="1"/>
</dbReference>
<feature type="domain" description="RIIa" evidence="2">
    <location>
        <begin position="15"/>
        <end position="52"/>
    </location>
</feature>
<dbReference type="FunFam" id="1.20.5.190:FF:000068">
    <property type="entry name" value="Tubulin glycylase 3E"/>
    <property type="match status" value="1"/>
</dbReference>
<feature type="compositionally biased region" description="Basic and acidic residues" evidence="1">
    <location>
        <begin position="311"/>
        <end position="320"/>
    </location>
</feature>
<dbReference type="Pfam" id="PF00612">
    <property type="entry name" value="IQ"/>
    <property type="match status" value="3"/>
</dbReference>
<dbReference type="InterPro" id="IPR027417">
    <property type="entry name" value="P-loop_NTPase"/>
</dbReference>
<protein>
    <submittedName>
        <fullName evidence="5">RIIa domain-containing protein</fullName>
    </submittedName>
</protein>
<feature type="region of interest" description="Disordered" evidence="1">
    <location>
        <begin position="292"/>
        <end position="320"/>
    </location>
</feature>
<dbReference type="Gene3D" id="1.20.890.10">
    <property type="entry name" value="cAMP-dependent protein kinase regulatory subunit, dimerization-anchoring domain"/>
    <property type="match status" value="1"/>
</dbReference>
<dbReference type="AlphaFoldDB" id="A0A0M3JQT5"/>
<evidence type="ECO:0000313" key="5">
    <source>
        <dbReference type="WBParaSite" id="ASIM_0001004401-mRNA-1"/>
    </source>
</evidence>
<feature type="compositionally biased region" description="Polar residues" evidence="1">
    <location>
        <begin position="197"/>
        <end position="209"/>
    </location>
</feature>
<dbReference type="EMBL" id="UYRR01030971">
    <property type="protein sequence ID" value="VDK41718.1"/>
    <property type="molecule type" value="Genomic_DNA"/>
</dbReference>
<sequence>MAAQASSADKYKVPAGLRPLLEALARETLRAQPTDLISFSQLFFQELQRHRDECGKEVDILKEPALYEKFKNDLQMKYQQQQQTTGTDNSPQEQPPRSQSPMDLAATKIQAAFRGHIVRANPEKFGLDKPEVVMQRRRSHEHIQVADTRKDLNEGAETERSELAKSSDDSDVPKTLDCSSKKEIEDLKRDDDAAETANLNNPSTTDAADKMTTIQNRDNETDNSQHADVLGRHSVGGYTLERDTPEDRAATKIQAEIRGFLARKHVQSMRKEGDEAATKIQAHIRGFLTRKHLEETGVMSPSHSHSSIKSSRSDDIDKDA</sequence>
<dbReference type="SMART" id="SM00015">
    <property type="entry name" value="IQ"/>
    <property type="match status" value="3"/>
</dbReference>
<dbReference type="SMART" id="SM00394">
    <property type="entry name" value="RIIa"/>
    <property type="match status" value="1"/>
</dbReference>
<feature type="compositionally biased region" description="Basic and acidic residues" evidence="1">
    <location>
        <begin position="141"/>
        <end position="191"/>
    </location>
</feature>
<accession>A0A0M3JQT5</accession>
<dbReference type="InterPro" id="IPR047579">
    <property type="entry name" value="DD_CABYR_SP17"/>
</dbReference>
<dbReference type="InterPro" id="IPR003117">
    <property type="entry name" value="cAMP_dep_PK_reg_su_I/II_a/b"/>
</dbReference>
<organism evidence="5">
    <name type="scientific">Anisakis simplex</name>
    <name type="common">Herring worm</name>
    <dbReference type="NCBI Taxonomy" id="6269"/>
    <lineage>
        <taxon>Eukaryota</taxon>
        <taxon>Metazoa</taxon>
        <taxon>Ecdysozoa</taxon>
        <taxon>Nematoda</taxon>
        <taxon>Chromadorea</taxon>
        <taxon>Rhabditida</taxon>
        <taxon>Spirurina</taxon>
        <taxon>Ascaridomorpha</taxon>
        <taxon>Ascaridoidea</taxon>
        <taxon>Anisakidae</taxon>
        <taxon>Anisakis</taxon>
        <taxon>Anisakis simplex complex</taxon>
    </lineage>
</organism>
<dbReference type="SUPFAM" id="SSF52540">
    <property type="entry name" value="P-loop containing nucleoside triphosphate hydrolases"/>
    <property type="match status" value="1"/>
</dbReference>
<dbReference type="Proteomes" id="UP000267096">
    <property type="component" value="Unassembled WGS sequence"/>
</dbReference>
<dbReference type="OrthoDB" id="252964at2759"/>
<dbReference type="PROSITE" id="PS50096">
    <property type="entry name" value="IQ"/>
    <property type="match status" value="3"/>
</dbReference>
<dbReference type="Pfam" id="PF02197">
    <property type="entry name" value="RIIa"/>
    <property type="match status" value="1"/>
</dbReference>
<evidence type="ECO:0000313" key="4">
    <source>
        <dbReference type="Proteomes" id="UP000267096"/>
    </source>
</evidence>
<evidence type="ECO:0000313" key="3">
    <source>
        <dbReference type="EMBL" id="VDK41718.1"/>
    </source>
</evidence>
<proteinExistence type="predicted"/>
<evidence type="ECO:0000256" key="1">
    <source>
        <dbReference type="SAM" id="MobiDB-lite"/>
    </source>
</evidence>
<dbReference type="WBParaSite" id="ASIM_0001004401-mRNA-1">
    <property type="protein sequence ID" value="ASIM_0001004401-mRNA-1"/>
    <property type="gene ID" value="ASIM_0001004401"/>
</dbReference>
<dbReference type="Gene3D" id="1.20.5.190">
    <property type="match status" value="2"/>
</dbReference>
<name>A0A0M3JQT5_ANISI</name>
<reference evidence="3 4" key="2">
    <citation type="submission" date="2018-11" db="EMBL/GenBank/DDBJ databases">
        <authorList>
            <consortium name="Pathogen Informatics"/>
        </authorList>
    </citation>
    <scope>NUCLEOTIDE SEQUENCE [LARGE SCALE GENOMIC DNA]</scope>
</reference>
<evidence type="ECO:0000259" key="2">
    <source>
        <dbReference type="SMART" id="SM00394"/>
    </source>
</evidence>
<feature type="compositionally biased region" description="Low complexity" evidence="1">
    <location>
        <begin position="300"/>
        <end position="310"/>
    </location>
</feature>
<dbReference type="PANTHER" id="PTHR10699">
    <property type="entry name" value="NEUROMODULIN"/>
    <property type="match status" value="1"/>
</dbReference>
<dbReference type="SUPFAM" id="SSF47391">
    <property type="entry name" value="Dimerization-anchoring domain of cAMP-dependent PK regulatory subunit"/>
    <property type="match status" value="1"/>
</dbReference>
<feature type="compositionally biased region" description="Low complexity" evidence="1">
    <location>
        <begin position="79"/>
        <end position="101"/>
    </location>
</feature>
<dbReference type="CDD" id="cd12100">
    <property type="entry name" value="DD_CABYR_SP17"/>
    <property type="match status" value="1"/>
</dbReference>
<dbReference type="GO" id="GO:0005516">
    <property type="term" value="F:calmodulin binding"/>
    <property type="evidence" value="ECO:0007669"/>
    <property type="project" value="TreeGrafter"/>
</dbReference>
<keyword evidence="4" id="KW-1185">Reference proteome</keyword>
<feature type="region of interest" description="Disordered" evidence="1">
    <location>
        <begin position="136"/>
        <end position="209"/>
    </location>
</feature>
<reference evidence="5" key="1">
    <citation type="submission" date="2017-02" db="UniProtKB">
        <authorList>
            <consortium name="WormBaseParasite"/>
        </authorList>
    </citation>
    <scope>IDENTIFICATION</scope>
</reference>
<gene>
    <name evidence="3" type="ORF">ASIM_LOCUS9775</name>
</gene>
<feature type="region of interest" description="Disordered" evidence="1">
    <location>
        <begin position="76"/>
        <end position="102"/>
    </location>
</feature>
<dbReference type="PANTHER" id="PTHR10699:SF11">
    <property type="entry name" value="IGLOO, ISOFORM A"/>
    <property type="match status" value="1"/>
</dbReference>